<evidence type="ECO:0000313" key="1">
    <source>
        <dbReference type="EMBL" id="VAV91432.1"/>
    </source>
</evidence>
<dbReference type="GO" id="GO:0043448">
    <property type="term" value="P:alkane catabolic process"/>
    <property type="evidence" value="ECO:0007669"/>
    <property type="project" value="TreeGrafter"/>
</dbReference>
<dbReference type="EMBL" id="UOEG01000075">
    <property type="protein sequence ID" value="VAV91432.1"/>
    <property type="molecule type" value="Genomic_DNA"/>
</dbReference>
<dbReference type="InterPro" id="IPR014558">
    <property type="entry name" value="UCP029720"/>
</dbReference>
<dbReference type="PANTHER" id="PTHR39335">
    <property type="entry name" value="BLL4220 PROTEIN"/>
    <property type="match status" value="1"/>
</dbReference>
<dbReference type="Pfam" id="PF03640">
    <property type="entry name" value="Lipoprotein_15"/>
    <property type="match status" value="2"/>
</dbReference>
<organism evidence="1">
    <name type="scientific">hydrothermal vent metagenome</name>
    <dbReference type="NCBI Taxonomy" id="652676"/>
    <lineage>
        <taxon>unclassified sequences</taxon>
        <taxon>metagenomes</taxon>
        <taxon>ecological metagenomes</taxon>
    </lineage>
</organism>
<keyword evidence="1" id="KW-0449">Lipoprotein</keyword>
<dbReference type="InterPro" id="IPR005297">
    <property type="entry name" value="Lipoprotein_repeat"/>
</dbReference>
<gene>
    <name evidence="1" type="ORF">MNBD_ALPHA07-1862</name>
</gene>
<dbReference type="PANTHER" id="PTHR39335:SF1">
    <property type="entry name" value="BLL4220 PROTEIN"/>
    <property type="match status" value="1"/>
</dbReference>
<dbReference type="AlphaFoldDB" id="A0A3B0RHV8"/>
<sequence>MFKIAGLSLGVTMGVTMLATMALATEEYESIIMQGMADGDTTLTNAGGMTLYTFDKDKPGASNCNGGCAKKWPPVGAETAGLVEDDCTVITRKDGSLQWAYKGAPFCAWIRDAKAGQTSGDGLSGKWHTVKP</sequence>
<proteinExistence type="predicted"/>
<dbReference type="PIRSF" id="PIRSF029720">
    <property type="entry name" value="UCP029720"/>
    <property type="match status" value="1"/>
</dbReference>
<protein>
    <submittedName>
        <fullName evidence="1">Orf21 putative lipoprotein</fullName>
    </submittedName>
</protein>
<reference evidence="1" key="1">
    <citation type="submission" date="2018-06" db="EMBL/GenBank/DDBJ databases">
        <authorList>
            <person name="Zhirakovskaya E."/>
        </authorList>
    </citation>
    <scope>NUCLEOTIDE SEQUENCE</scope>
</reference>
<accession>A0A3B0RHV8</accession>
<name>A0A3B0RHV8_9ZZZZ</name>